<feature type="domain" description="Flagellar M-ring N-terminal" evidence="15">
    <location>
        <begin position="51"/>
        <end position="226"/>
    </location>
</feature>
<evidence type="ECO:0000256" key="11">
    <source>
        <dbReference type="ARBA" id="ARBA00025936"/>
    </source>
</evidence>
<evidence type="ECO:0000256" key="13">
    <source>
        <dbReference type="SAM" id="MobiDB-lite"/>
    </source>
</evidence>
<feature type="region of interest" description="Disordered" evidence="13">
    <location>
        <begin position="304"/>
        <end position="353"/>
    </location>
</feature>
<dbReference type="EMBL" id="FLOB01000005">
    <property type="protein sequence ID" value="SBS32716.1"/>
    <property type="molecule type" value="Genomic_DNA"/>
</dbReference>
<dbReference type="InterPro" id="IPR013556">
    <property type="entry name" value="Flag_M-ring_C"/>
</dbReference>
<dbReference type="GO" id="GO:0003774">
    <property type="term" value="F:cytoskeletal motor activity"/>
    <property type="evidence" value="ECO:0007669"/>
    <property type="project" value="InterPro"/>
</dbReference>
<feature type="transmembrane region" description="Helical" evidence="14">
    <location>
        <begin position="30"/>
        <end position="49"/>
    </location>
</feature>
<keyword evidence="10 12" id="KW-0975">Bacterial flagellum</keyword>
<evidence type="ECO:0000256" key="5">
    <source>
        <dbReference type="ARBA" id="ARBA00017949"/>
    </source>
</evidence>
<comment type="subcellular location">
    <subcellularLocation>
        <location evidence="2 12">Bacterial flagellum basal body</location>
    </subcellularLocation>
    <subcellularLocation>
        <location evidence="3">Cell membrane</location>
        <topology evidence="3">Multi-pass membrane protein</topology>
    </subcellularLocation>
</comment>
<dbReference type="GO" id="GO:0071973">
    <property type="term" value="P:bacterial-type flagellum-dependent cell motility"/>
    <property type="evidence" value="ECO:0007669"/>
    <property type="project" value="InterPro"/>
</dbReference>
<evidence type="ECO:0000256" key="8">
    <source>
        <dbReference type="ARBA" id="ARBA00022989"/>
    </source>
</evidence>
<keyword evidence="17" id="KW-0282">Flagellum</keyword>
<dbReference type="Pfam" id="PF08345">
    <property type="entry name" value="YscJ_FliF_C"/>
    <property type="match status" value="1"/>
</dbReference>
<accession>A0A1A8TIV6</accession>
<evidence type="ECO:0000313" key="17">
    <source>
        <dbReference type="EMBL" id="SBS32716.1"/>
    </source>
</evidence>
<dbReference type="GO" id="GO:0009431">
    <property type="term" value="C:bacterial-type flagellum basal body, MS ring"/>
    <property type="evidence" value="ECO:0007669"/>
    <property type="project" value="InterPro"/>
</dbReference>
<dbReference type="STRING" id="1792290.MSP8886_02526"/>
<dbReference type="InterPro" id="IPR043427">
    <property type="entry name" value="YscJ/FliF"/>
</dbReference>
<evidence type="ECO:0000256" key="2">
    <source>
        <dbReference type="ARBA" id="ARBA00004117"/>
    </source>
</evidence>
<sequence length="559" mass="60862">MDNVPAEQSEQKLYLELLTGFNKLTVIRQLALMVGLAASIAIALAAVLWSNGTDYKPVLSSITNYNADQIVDILNSNSIPFKIDENTGALLVASDKYQQARLKLAGSGIVSDKNVGMEIMDKDQGFGTSQFVENARYRRGLEGELSKTIASLQSVKSARVHLAIPKESVFVRDTRKPTASVFVELYPGRRLDHSQVDAIVNLVSSSISQLTDDNVTVVDQRGTLLTEKDKSSDLSVAGKQFEYTRKVEDALQQRVNSILDPVVGSGHFKAEVSADVDFNAVEQTAEQYNPDLLALRSEQTLKENKTGGAAKGGIPGALSNQPPGAVSAPETVDENGAPIGASTTNKVTDGQSKVETTRNFELDRSISYTKHQQGKIKRLSVAVVVDDITSIDPKTNKVVRTPWSDEELGRLTLLVRDAVGYDPSRGDSVSVINSPFAPVESQEPAPEPPFYKQTWFLDLLKPSLVGIFVLLLLLVVVRPILKSLSDQNKIAVAEDTEANIFSDETDEISDDQVSLVSAEDVMVPGSPEKIDRQINAIRGLIAEEPERVAQVVKQWVMEG</sequence>
<dbReference type="NCBIfam" id="TIGR00206">
    <property type="entry name" value="fliF"/>
    <property type="match status" value="1"/>
</dbReference>
<evidence type="ECO:0000259" key="15">
    <source>
        <dbReference type="Pfam" id="PF01514"/>
    </source>
</evidence>
<evidence type="ECO:0000256" key="9">
    <source>
        <dbReference type="ARBA" id="ARBA00023136"/>
    </source>
</evidence>
<comment type="similarity">
    <text evidence="4 12">Belongs to the FliF family.</text>
</comment>
<keyword evidence="17" id="KW-0969">Cilium</keyword>
<evidence type="ECO:0000256" key="7">
    <source>
        <dbReference type="ARBA" id="ARBA00022692"/>
    </source>
</evidence>
<feature type="transmembrane region" description="Helical" evidence="14">
    <location>
        <begin position="463"/>
        <end position="481"/>
    </location>
</feature>
<evidence type="ECO:0000256" key="4">
    <source>
        <dbReference type="ARBA" id="ARBA00007971"/>
    </source>
</evidence>
<keyword evidence="8 14" id="KW-1133">Transmembrane helix</keyword>
<dbReference type="Gene3D" id="3.30.300.30">
    <property type="match status" value="1"/>
</dbReference>
<keyword evidence="7 14" id="KW-0812">Transmembrane</keyword>
<dbReference type="GO" id="GO:0005886">
    <property type="term" value="C:plasma membrane"/>
    <property type="evidence" value="ECO:0007669"/>
    <property type="project" value="UniProtKB-SubCell"/>
</dbReference>
<feature type="domain" description="Flagellar M-ring C-terminal" evidence="16">
    <location>
        <begin position="259"/>
        <end position="436"/>
    </location>
</feature>
<keyword evidence="18" id="KW-1185">Reference proteome</keyword>
<feature type="compositionally biased region" description="Polar residues" evidence="13">
    <location>
        <begin position="341"/>
        <end position="353"/>
    </location>
</feature>
<dbReference type="InterPro" id="IPR000067">
    <property type="entry name" value="FlgMring_FliF"/>
</dbReference>
<dbReference type="PIRSF" id="PIRSF004862">
    <property type="entry name" value="FliF"/>
    <property type="match status" value="1"/>
</dbReference>
<dbReference type="Proteomes" id="UP000092544">
    <property type="component" value="Unassembled WGS sequence"/>
</dbReference>
<dbReference type="InterPro" id="IPR045851">
    <property type="entry name" value="AMP-bd_C_sf"/>
</dbReference>
<evidence type="ECO:0000256" key="14">
    <source>
        <dbReference type="SAM" id="Phobius"/>
    </source>
</evidence>
<dbReference type="OrthoDB" id="8554211at2"/>
<evidence type="ECO:0000259" key="16">
    <source>
        <dbReference type="Pfam" id="PF08345"/>
    </source>
</evidence>
<comment type="subunit">
    <text evidence="11">The basal body constitutes a major portion of the flagellar organelle and consists of four rings (L,P,S, and M) mounted on a central rod. The M ring is integral to the inner membrane of the cell and may be connected to the flagellar rod via the S ring. The S (supramembrane ring) lies just distal to the M ring. The L and P rings lie in the outer membrane and the periplasmic space, respectively.</text>
</comment>
<evidence type="ECO:0000256" key="1">
    <source>
        <dbReference type="ARBA" id="ARBA00003820"/>
    </source>
</evidence>
<keyword evidence="17" id="KW-0966">Cell projection</keyword>
<comment type="function">
    <text evidence="1 12">The M ring may be actively involved in energy transduction.</text>
</comment>
<reference evidence="17 18" key="1">
    <citation type="submission" date="2016-06" db="EMBL/GenBank/DDBJ databases">
        <authorList>
            <person name="Kjaerup R.B."/>
            <person name="Dalgaard T.S."/>
            <person name="Juul-Madsen H.R."/>
        </authorList>
    </citation>
    <scope>NUCLEOTIDE SEQUENCE [LARGE SCALE GENOMIC DNA]</scope>
    <source>
        <strain evidence="17 18">CECT 8886</strain>
    </source>
</reference>
<dbReference type="InterPro" id="IPR006182">
    <property type="entry name" value="FliF_N_dom"/>
</dbReference>
<dbReference type="RefSeq" id="WP_067016908.1">
    <property type="nucleotide sequence ID" value="NZ_FLOB01000005.1"/>
</dbReference>
<keyword evidence="6" id="KW-1003">Cell membrane</keyword>
<name>A0A1A8TIV6_9GAMM</name>
<organism evidence="17 18">
    <name type="scientific">Marinomonas spartinae</name>
    <dbReference type="NCBI Taxonomy" id="1792290"/>
    <lineage>
        <taxon>Bacteria</taxon>
        <taxon>Pseudomonadati</taxon>
        <taxon>Pseudomonadota</taxon>
        <taxon>Gammaproteobacteria</taxon>
        <taxon>Oceanospirillales</taxon>
        <taxon>Oceanospirillaceae</taxon>
        <taxon>Marinomonas</taxon>
    </lineage>
</organism>
<evidence type="ECO:0000256" key="6">
    <source>
        <dbReference type="ARBA" id="ARBA00022475"/>
    </source>
</evidence>
<proteinExistence type="inferred from homology"/>
<gene>
    <name evidence="17" type="primary">fliF</name>
    <name evidence="17" type="ORF">MSP8886_02526</name>
</gene>
<evidence type="ECO:0000256" key="3">
    <source>
        <dbReference type="ARBA" id="ARBA00004651"/>
    </source>
</evidence>
<keyword evidence="9 14" id="KW-0472">Membrane</keyword>
<protein>
    <recommendedName>
        <fullName evidence="5 12">Flagellar M-ring protein</fullName>
    </recommendedName>
</protein>
<evidence type="ECO:0000256" key="10">
    <source>
        <dbReference type="ARBA" id="ARBA00023143"/>
    </source>
</evidence>
<evidence type="ECO:0000256" key="12">
    <source>
        <dbReference type="PIRNR" id="PIRNR004862"/>
    </source>
</evidence>
<evidence type="ECO:0000313" key="18">
    <source>
        <dbReference type="Proteomes" id="UP000092544"/>
    </source>
</evidence>
<dbReference type="PANTHER" id="PTHR30046:SF0">
    <property type="entry name" value="FLAGELLAR M-RING PROTEIN"/>
    <property type="match status" value="1"/>
</dbReference>
<dbReference type="PRINTS" id="PR01009">
    <property type="entry name" value="FLGMRINGFLIF"/>
</dbReference>
<dbReference type="AlphaFoldDB" id="A0A1A8TIV6"/>
<dbReference type="PANTHER" id="PTHR30046">
    <property type="entry name" value="FLAGELLAR M-RING PROTEIN"/>
    <property type="match status" value="1"/>
</dbReference>
<dbReference type="Pfam" id="PF01514">
    <property type="entry name" value="YscJ_FliF"/>
    <property type="match status" value="1"/>
</dbReference>